<keyword evidence="5" id="KW-1185">Reference proteome</keyword>
<evidence type="ECO:0000259" key="2">
    <source>
        <dbReference type="Pfam" id="PF03795"/>
    </source>
</evidence>
<dbReference type="EMBL" id="FOUE01000001">
    <property type="protein sequence ID" value="SFL91618.1"/>
    <property type="molecule type" value="Genomic_DNA"/>
</dbReference>
<evidence type="ECO:0000256" key="1">
    <source>
        <dbReference type="ARBA" id="ARBA00007689"/>
    </source>
</evidence>
<dbReference type="InterPro" id="IPR028973">
    <property type="entry name" value="PhnB-like"/>
</dbReference>
<dbReference type="InterPro" id="IPR005545">
    <property type="entry name" value="YCII"/>
</dbReference>
<dbReference type="Gene3D" id="3.30.70.1060">
    <property type="entry name" value="Dimeric alpha+beta barrel"/>
    <property type="match status" value="1"/>
</dbReference>
<reference evidence="5" key="1">
    <citation type="submission" date="2016-10" db="EMBL/GenBank/DDBJ databases">
        <authorList>
            <person name="Varghese N."/>
            <person name="Submissions S."/>
        </authorList>
    </citation>
    <scope>NUCLEOTIDE SEQUENCE [LARGE SCALE GENOMIC DNA]</scope>
    <source>
        <strain evidence="5">CGMCC 1.7061</strain>
    </source>
</reference>
<accession>A0A1I4LKJ4</accession>
<dbReference type="AlphaFoldDB" id="A0A1I4LKJ4"/>
<evidence type="ECO:0000313" key="4">
    <source>
        <dbReference type="EMBL" id="SFL91618.1"/>
    </source>
</evidence>
<gene>
    <name evidence="4" type="ORF">SAMN04487963_0532</name>
</gene>
<dbReference type="SUPFAM" id="SSF54909">
    <property type="entry name" value="Dimeric alpha+beta barrel"/>
    <property type="match status" value="1"/>
</dbReference>
<organism evidence="4 5">
    <name type="scientific">Marinobacter zhejiangensis</name>
    <dbReference type="NCBI Taxonomy" id="488535"/>
    <lineage>
        <taxon>Bacteria</taxon>
        <taxon>Pseudomonadati</taxon>
        <taxon>Pseudomonadota</taxon>
        <taxon>Gammaproteobacteria</taxon>
        <taxon>Pseudomonadales</taxon>
        <taxon>Marinobacteraceae</taxon>
        <taxon>Marinobacter</taxon>
    </lineage>
</organism>
<dbReference type="STRING" id="488535.SAMN04487963_0532"/>
<dbReference type="Proteomes" id="UP000198519">
    <property type="component" value="Unassembled WGS sequence"/>
</dbReference>
<dbReference type="Pfam" id="PF03795">
    <property type="entry name" value="YCII"/>
    <property type="match status" value="1"/>
</dbReference>
<name>A0A1I4LKJ4_9GAMM</name>
<dbReference type="PANTHER" id="PTHR35174">
    <property type="entry name" value="BLL7171 PROTEIN-RELATED"/>
    <property type="match status" value="1"/>
</dbReference>
<dbReference type="InterPro" id="IPR029068">
    <property type="entry name" value="Glyas_Bleomycin-R_OHBP_Dase"/>
</dbReference>
<feature type="domain" description="PhnB-like" evidence="3">
    <location>
        <begin position="142"/>
        <end position="274"/>
    </location>
</feature>
<dbReference type="OrthoDB" id="9795306at2"/>
<proteinExistence type="inferred from homology"/>
<dbReference type="SUPFAM" id="SSF54593">
    <property type="entry name" value="Glyoxalase/Bleomycin resistance protein/Dihydroxybiphenyl dioxygenase"/>
    <property type="match status" value="1"/>
</dbReference>
<dbReference type="InterPro" id="IPR011008">
    <property type="entry name" value="Dimeric_a/b-barrel"/>
</dbReference>
<protein>
    <submittedName>
        <fullName evidence="4">Uncharacterized conserved protein PhnB, glyoxalase superfamily</fullName>
    </submittedName>
</protein>
<evidence type="ECO:0000259" key="3">
    <source>
        <dbReference type="Pfam" id="PF06983"/>
    </source>
</evidence>
<dbReference type="Gene3D" id="3.10.180.10">
    <property type="entry name" value="2,3-Dihydroxybiphenyl 1,2-Dioxygenase, domain 1"/>
    <property type="match status" value="1"/>
</dbReference>
<dbReference type="CDD" id="cd06588">
    <property type="entry name" value="PhnB_like"/>
    <property type="match status" value="1"/>
</dbReference>
<feature type="domain" description="YCII-related" evidence="2">
    <location>
        <begin position="1"/>
        <end position="99"/>
    </location>
</feature>
<evidence type="ECO:0000313" key="5">
    <source>
        <dbReference type="Proteomes" id="UP000198519"/>
    </source>
</evidence>
<dbReference type="RefSeq" id="WP_092020333.1">
    <property type="nucleotide sequence ID" value="NZ_FOUE01000001.1"/>
</dbReference>
<sequence length="287" mass="31622">MKFMLIRKADDQTEQGVMPSEGLLQAMVDYNERMVKAGVFVTGDGLKPSSDGYRIEFTHGRPQVIAGPFTEPAGLVAGYTVLEVGSPEEAIEWARQWPVEDSDGNVRLELRRYFELDDFAPGAAIDKHRELCDQLSRRPTAVCSHVTFSGNCREAMAFYAELMGGEVRAMLAFSDTPMAEEVPESFRDRICHAELVIGSYTVMGADTMAADIIEDGYQAPAGHDLCLQFDDVAQGEQIFQALAQGGTVRMPFEETFWAQGFGMVVDRFGVGWMINCGIKTSADCPSQ</sequence>
<dbReference type="Pfam" id="PF06983">
    <property type="entry name" value="3-dmu-9_3-mt"/>
    <property type="match status" value="1"/>
</dbReference>
<comment type="similarity">
    <text evidence="1">Belongs to the YciI family.</text>
</comment>